<dbReference type="EMBL" id="LOCM01000024">
    <property type="protein sequence ID" value="PND47475.1"/>
    <property type="molecule type" value="Genomic_DNA"/>
</dbReference>
<name>A0A2N8LBE3_9STRE</name>
<dbReference type="AlphaFoldDB" id="A0A2N8LBE3"/>
<sequence>MNLHLLDQFTQISDENLTEIKGGAGYRWHCSDGFTSNWHAFSNTAKNNARAYEKIHKGVTCSVMHD</sequence>
<evidence type="ECO:0008006" key="3">
    <source>
        <dbReference type="Google" id="ProtNLM"/>
    </source>
</evidence>
<proteinExistence type="predicted"/>
<dbReference type="Proteomes" id="UP000235963">
    <property type="component" value="Unassembled WGS sequence"/>
</dbReference>
<gene>
    <name evidence="1" type="ORF">AT575_06110</name>
</gene>
<dbReference type="OrthoDB" id="2236972at2"/>
<evidence type="ECO:0000313" key="2">
    <source>
        <dbReference type="Proteomes" id="UP000235963"/>
    </source>
</evidence>
<evidence type="ECO:0000313" key="1">
    <source>
        <dbReference type="EMBL" id="PND47475.1"/>
    </source>
</evidence>
<reference evidence="1 2" key="1">
    <citation type="submission" date="2015-12" db="EMBL/GenBank/DDBJ databases">
        <title>Streptococcus penaeicida sp. nov.</title>
        <authorList>
            <person name="Gomez-Gil B."/>
            <person name="Morales-Covarrubias M."/>
        </authorList>
    </citation>
    <scope>NUCLEOTIDE SEQUENCE [LARGE SCALE GENOMIC DNA]</scope>
    <source>
        <strain evidence="1 2">CAIM 1838</strain>
    </source>
</reference>
<keyword evidence="2" id="KW-1185">Reference proteome</keyword>
<dbReference type="RefSeq" id="WP_102777613.1">
    <property type="nucleotide sequence ID" value="NZ_CBCSGP010000005.1"/>
</dbReference>
<comment type="caution">
    <text evidence="1">The sequence shown here is derived from an EMBL/GenBank/DDBJ whole genome shotgun (WGS) entry which is preliminary data.</text>
</comment>
<protein>
    <recommendedName>
        <fullName evidence="3">Bacteriocin</fullName>
    </recommendedName>
</protein>
<accession>A0A2N8LBE3</accession>
<organism evidence="1 2">
    <name type="scientific">Streptococcus penaeicida</name>
    <dbReference type="NCBI Taxonomy" id="1765960"/>
    <lineage>
        <taxon>Bacteria</taxon>
        <taxon>Bacillati</taxon>
        <taxon>Bacillota</taxon>
        <taxon>Bacilli</taxon>
        <taxon>Lactobacillales</taxon>
        <taxon>Streptococcaceae</taxon>
        <taxon>Streptococcus</taxon>
    </lineage>
</organism>